<proteinExistence type="inferred from homology"/>
<keyword evidence="2" id="KW-0805">Transcription regulation</keyword>
<evidence type="ECO:0000256" key="5">
    <source>
        <dbReference type="SAM" id="MobiDB-lite"/>
    </source>
</evidence>
<dbReference type="GO" id="GO:0030246">
    <property type="term" value="F:carbohydrate binding"/>
    <property type="evidence" value="ECO:0007669"/>
    <property type="project" value="InterPro"/>
</dbReference>
<dbReference type="PANTHER" id="PTHR34294">
    <property type="entry name" value="TRANSCRIPTIONAL REGULATOR-RELATED"/>
    <property type="match status" value="1"/>
</dbReference>
<dbReference type="SUPFAM" id="SSF100950">
    <property type="entry name" value="NagB/RpiA/CoA transferase-like"/>
    <property type="match status" value="1"/>
</dbReference>
<evidence type="ECO:0000259" key="6">
    <source>
        <dbReference type="Pfam" id="PF04198"/>
    </source>
</evidence>
<accession>A0AAU7QDZ2</accession>
<sequence length="200" mass="21151">MKFVIAEQEEIDTALSHLLKKKYGLHQAVVLAGPDLPAAAITQRLGTLGAAVVEELLAPGMSVGVASGRVLSALADALTRLPMLDVVQATGAQPGMDFAHNSIELVHRIANISGGKAHPIYIPMWVDNVETARNLLREPNVAAVHERYNHLDALITGIGSWDPPPSRACLKPFPTSGAGRPWPRASAPISVPPSWTSAVG</sequence>
<dbReference type="EMBL" id="CP157947">
    <property type="protein sequence ID" value="XBS71264.1"/>
    <property type="molecule type" value="Genomic_DNA"/>
</dbReference>
<comment type="similarity">
    <text evidence="1">Belongs to the SorC transcriptional regulatory family.</text>
</comment>
<evidence type="ECO:0000256" key="3">
    <source>
        <dbReference type="ARBA" id="ARBA00023125"/>
    </source>
</evidence>
<organism evidence="7">
    <name type="scientific">Acerihabitans sp. KWT182</name>
    <dbReference type="NCBI Taxonomy" id="3157919"/>
    <lineage>
        <taxon>Bacteria</taxon>
        <taxon>Pseudomonadati</taxon>
        <taxon>Pseudomonadota</taxon>
        <taxon>Gammaproteobacteria</taxon>
        <taxon>Enterobacterales</taxon>
        <taxon>Pectobacteriaceae</taxon>
        <taxon>Acerihabitans</taxon>
    </lineage>
</organism>
<dbReference type="PANTHER" id="PTHR34294:SF1">
    <property type="entry name" value="TRANSCRIPTIONAL REGULATOR LSRR"/>
    <property type="match status" value="1"/>
</dbReference>
<evidence type="ECO:0000256" key="4">
    <source>
        <dbReference type="ARBA" id="ARBA00023163"/>
    </source>
</evidence>
<dbReference type="GO" id="GO:0003677">
    <property type="term" value="F:DNA binding"/>
    <property type="evidence" value="ECO:0007669"/>
    <property type="project" value="UniProtKB-KW"/>
</dbReference>
<keyword evidence="4" id="KW-0804">Transcription</keyword>
<feature type="domain" description="Sugar-binding" evidence="6">
    <location>
        <begin position="13"/>
        <end position="163"/>
    </location>
</feature>
<protein>
    <submittedName>
        <fullName evidence="7">Sugar-binding domain-containing protein</fullName>
    </submittedName>
</protein>
<dbReference type="InterPro" id="IPR007324">
    <property type="entry name" value="Sugar-bd_dom_put"/>
</dbReference>
<evidence type="ECO:0000313" key="7">
    <source>
        <dbReference type="EMBL" id="XBS71264.1"/>
    </source>
</evidence>
<name>A0AAU7QDZ2_9GAMM</name>
<dbReference type="InterPro" id="IPR037171">
    <property type="entry name" value="NagB/RpiA_transferase-like"/>
</dbReference>
<gene>
    <name evidence="7" type="ORF">ABK905_10130</name>
</gene>
<dbReference type="InterPro" id="IPR051054">
    <property type="entry name" value="SorC_transcr_regulators"/>
</dbReference>
<reference evidence="7" key="1">
    <citation type="submission" date="2024-06" db="EMBL/GenBank/DDBJ databases">
        <authorList>
            <person name="Coelho C."/>
            <person name="Bento M."/>
            <person name="Garcia E."/>
            <person name="Camelo A."/>
            <person name="Brandao I."/>
            <person name="Espirito Santo C."/>
            <person name="Trovao J."/>
            <person name="Verissimo A."/>
            <person name="Costa J."/>
            <person name="Tiago I."/>
        </authorList>
    </citation>
    <scope>NUCLEOTIDE SEQUENCE</scope>
    <source>
        <strain evidence="7">KWT182</strain>
    </source>
</reference>
<dbReference type="AlphaFoldDB" id="A0AAU7QDZ2"/>
<feature type="region of interest" description="Disordered" evidence="5">
    <location>
        <begin position="174"/>
        <end position="200"/>
    </location>
</feature>
<dbReference type="Pfam" id="PF04198">
    <property type="entry name" value="Sugar-bind"/>
    <property type="match status" value="1"/>
</dbReference>
<evidence type="ECO:0000256" key="2">
    <source>
        <dbReference type="ARBA" id="ARBA00023015"/>
    </source>
</evidence>
<keyword evidence="3" id="KW-0238">DNA-binding</keyword>
<dbReference type="Gene3D" id="3.40.50.1360">
    <property type="match status" value="1"/>
</dbReference>
<evidence type="ECO:0000256" key="1">
    <source>
        <dbReference type="ARBA" id="ARBA00010466"/>
    </source>
</evidence>